<accession>W9IQ75</accession>
<dbReference type="HOGENOM" id="CLU_2184062_0_0_1"/>
<evidence type="ECO:0000313" key="1">
    <source>
        <dbReference type="EMBL" id="EWY94691.1"/>
    </source>
</evidence>
<dbReference type="AlphaFoldDB" id="W9IQ75"/>
<protein>
    <submittedName>
        <fullName evidence="1">Uncharacterized protein</fullName>
    </submittedName>
</protein>
<proteinExistence type="predicted"/>
<gene>
    <name evidence="1" type="ORF">FOYG_07307</name>
</gene>
<reference evidence="1 2" key="1">
    <citation type="submission" date="2011-06" db="EMBL/GenBank/DDBJ databases">
        <title>The Genome Sequence of Fusarium oxysporum FOSC 3-a.</title>
        <authorList>
            <consortium name="The Broad Institute Genome Sequencing Platform"/>
            <person name="Ma L.-J."/>
            <person name="Gale L.R."/>
            <person name="Schwartz D.C."/>
            <person name="Zhou S."/>
            <person name="Corby-Kistler H."/>
            <person name="Young S.K."/>
            <person name="Zeng Q."/>
            <person name="Gargeya S."/>
            <person name="Fitzgerald M."/>
            <person name="Haas B."/>
            <person name="Abouelleil A."/>
            <person name="Alvarado L."/>
            <person name="Arachchi H.M."/>
            <person name="Berlin A."/>
            <person name="Brown A."/>
            <person name="Chapman S.B."/>
            <person name="Chen Z."/>
            <person name="Dunbar C."/>
            <person name="Freedman E."/>
            <person name="Gearin G."/>
            <person name="Gellesch M."/>
            <person name="Goldberg J."/>
            <person name="Griggs A."/>
            <person name="Gujja S."/>
            <person name="Heiman D."/>
            <person name="Howarth C."/>
            <person name="Larson L."/>
            <person name="Lui A."/>
            <person name="MacDonald P.J.P."/>
            <person name="Mehta T."/>
            <person name="Montmayeur A."/>
            <person name="Murphy C."/>
            <person name="Neiman D."/>
            <person name="Pearson M."/>
            <person name="Priest M."/>
            <person name="Roberts A."/>
            <person name="Saif S."/>
            <person name="Shea T."/>
            <person name="Shenoy N."/>
            <person name="Sisk P."/>
            <person name="Stolte C."/>
            <person name="Sykes S."/>
            <person name="Wortman J."/>
            <person name="Nusbaum C."/>
            <person name="Birren B."/>
        </authorList>
    </citation>
    <scope>NUCLEOTIDE SEQUENCE [LARGE SCALE GENOMIC DNA]</scope>
    <source>
        <strain evidence="2">FOSC 3-a</strain>
    </source>
</reference>
<sequence>MNEAIVRTHRPMDQPGINNTAAVPCRNVKAGAWVPRKYLKWKWLNKTCRLPSSITSSVAGKFKHDSFVSGEWGSDSKSCCLVTYSLLRDEFAGMQHIESENCVSKYLTLDTELRQRHCIN</sequence>
<organism evidence="1 2">
    <name type="scientific">Fusarium oxysporum NRRL 32931</name>
    <dbReference type="NCBI Taxonomy" id="660029"/>
    <lineage>
        <taxon>Eukaryota</taxon>
        <taxon>Fungi</taxon>
        <taxon>Dikarya</taxon>
        <taxon>Ascomycota</taxon>
        <taxon>Pezizomycotina</taxon>
        <taxon>Sordariomycetes</taxon>
        <taxon>Hypocreomycetidae</taxon>
        <taxon>Hypocreales</taxon>
        <taxon>Nectriaceae</taxon>
        <taxon>Fusarium</taxon>
        <taxon>Fusarium oxysporum species complex</taxon>
    </lineage>
</organism>
<dbReference type="EMBL" id="JH717842">
    <property type="protein sequence ID" value="EWY94691.1"/>
    <property type="molecule type" value="Genomic_DNA"/>
</dbReference>
<evidence type="ECO:0000313" key="2">
    <source>
        <dbReference type="Proteomes" id="UP000030753"/>
    </source>
</evidence>
<dbReference type="Proteomes" id="UP000030753">
    <property type="component" value="Unassembled WGS sequence"/>
</dbReference>
<name>W9IQ75_FUSOX</name>